<dbReference type="GeneID" id="19953712"/>
<dbReference type="RefSeq" id="XP_008617290.1">
    <property type="nucleotide sequence ID" value="XM_008619068.1"/>
</dbReference>
<accession>T0Q3Z6</accession>
<reference evidence="1 2" key="1">
    <citation type="submission" date="2012-04" db="EMBL/GenBank/DDBJ databases">
        <title>The Genome Sequence of Saprolegnia declina VS20.</title>
        <authorList>
            <consortium name="The Broad Institute Genome Sequencing Platform"/>
            <person name="Russ C."/>
            <person name="Nusbaum C."/>
            <person name="Tyler B."/>
            <person name="van West P."/>
            <person name="Dieguez-Uribeondo J."/>
            <person name="de Bruijn I."/>
            <person name="Tripathy S."/>
            <person name="Jiang R."/>
            <person name="Young S.K."/>
            <person name="Zeng Q."/>
            <person name="Gargeya S."/>
            <person name="Fitzgerald M."/>
            <person name="Haas B."/>
            <person name="Abouelleil A."/>
            <person name="Alvarado L."/>
            <person name="Arachchi H.M."/>
            <person name="Berlin A."/>
            <person name="Chapman S.B."/>
            <person name="Goldberg J."/>
            <person name="Griggs A."/>
            <person name="Gujja S."/>
            <person name="Hansen M."/>
            <person name="Howarth C."/>
            <person name="Imamovic A."/>
            <person name="Larimer J."/>
            <person name="McCowen C."/>
            <person name="Montmayeur A."/>
            <person name="Murphy C."/>
            <person name="Neiman D."/>
            <person name="Pearson M."/>
            <person name="Priest M."/>
            <person name="Roberts A."/>
            <person name="Saif S."/>
            <person name="Shea T."/>
            <person name="Sisk P."/>
            <person name="Sykes S."/>
            <person name="Wortman J."/>
            <person name="Nusbaum C."/>
            <person name="Birren B."/>
        </authorList>
    </citation>
    <scope>NUCLEOTIDE SEQUENCE [LARGE SCALE GENOMIC DNA]</scope>
    <source>
        <strain evidence="1 2">VS20</strain>
    </source>
</reference>
<keyword evidence="2" id="KW-1185">Reference proteome</keyword>
<dbReference type="InterPro" id="IPR036770">
    <property type="entry name" value="Ankyrin_rpt-contain_sf"/>
</dbReference>
<dbReference type="InParanoid" id="T0Q3Z6"/>
<name>T0Q3Z6_SAPDV</name>
<sequence length="91" mass="9877">MTTASRNVFFASPICGVTRPTRTALHLASQRGWTSLVEALLDDNVSVLNTAGDTPASVALLAYEYDLALRFFCDFGADGNTVMVFFLGQRL</sequence>
<organism evidence="1 2">
    <name type="scientific">Saprolegnia diclina (strain VS20)</name>
    <dbReference type="NCBI Taxonomy" id="1156394"/>
    <lineage>
        <taxon>Eukaryota</taxon>
        <taxon>Sar</taxon>
        <taxon>Stramenopiles</taxon>
        <taxon>Oomycota</taxon>
        <taxon>Saprolegniomycetes</taxon>
        <taxon>Saprolegniales</taxon>
        <taxon>Saprolegniaceae</taxon>
        <taxon>Saprolegnia</taxon>
    </lineage>
</organism>
<dbReference type="Gene3D" id="1.25.40.20">
    <property type="entry name" value="Ankyrin repeat-containing domain"/>
    <property type="match status" value="1"/>
</dbReference>
<dbReference type="EMBL" id="JH767185">
    <property type="protein sequence ID" value="EQC29316.1"/>
    <property type="molecule type" value="Genomic_DNA"/>
</dbReference>
<dbReference type="AlphaFoldDB" id="T0Q3Z6"/>
<evidence type="ECO:0000313" key="1">
    <source>
        <dbReference type="EMBL" id="EQC29316.1"/>
    </source>
</evidence>
<protein>
    <submittedName>
        <fullName evidence="1">Uncharacterized protein</fullName>
    </submittedName>
</protein>
<gene>
    <name evidence="1" type="ORF">SDRG_12985</name>
</gene>
<dbReference type="Pfam" id="PF00023">
    <property type="entry name" value="Ank"/>
    <property type="match status" value="1"/>
</dbReference>
<dbReference type="SUPFAM" id="SSF48403">
    <property type="entry name" value="Ankyrin repeat"/>
    <property type="match status" value="1"/>
</dbReference>
<dbReference type="VEuPathDB" id="FungiDB:SDRG_12985"/>
<dbReference type="Proteomes" id="UP000030762">
    <property type="component" value="Unassembled WGS sequence"/>
</dbReference>
<evidence type="ECO:0000313" key="2">
    <source>
        <dbReference type="Proteomes" id="UP000030762"/>
    </source>
</evidence>
<proteinExistence type="predicted"/>
<dbReference type="InterPro" id="IPR002110">
    <property type="entry name" value="Ankyrin_rpt"/>
</dbReference>